<evidence type="ECO:0000256" key="4">
    <source>
        <dbReference type="ARBA" id="ARBA00022833"/>
    </source>
</evidence>
<evidence type="ECO:0000256" key="6">
    <source>
        <dbReference type="ARBA" id="ARBA00059516"/>
    </source>
</evidence>
<dbReference type="FunFam" id="1.20.1270.50:FF:000001">
    <property type="entry name" value="Alpha-mannosidase"/>
    <property type="match status" value="1"/>
</dbReference>
<dbReference type="InterPro" id="IPR011330">
    <property type="entry name" value="Glyco_hydro/deAcase_b/a-brl"/>
</dbReference>
<keyword evidence="11" id="KW-1185">Reference proteome</keyword>
<keyword evidence="5 8" id="KW-0326">Glycosidase</keyword>
<dbReference type="STRING" id="7574.A0A1S3JVI2"/>
<evidence type="ECO:0000256" key="9">
    <source>
        <dbReference type="SAM" id="Phobius"/>
    </source>
</evidence>
<protein>
    <recommendedName>
        <fullName evidence="8">Alpha-mannosidase</fullName>
        <ecNumber evidence="8">3.2.1.-</ecNumber>
    </recommendedName>
</protein>
<dbReference type="InterPro" id="IPR028995">
    <property type="entry name" value="Glyco_hydro_57/38_cen_sf"/>
</dbReference>
<gene>
    <name evidence="12 13 14" type="primary">LOC106176305</name>
</gene>
<dbReference type="InterPro" id="IPR000602">
    <property type="entry name" value="Glyco_hydro_38_N"/>
</dbReference>
<evidence type="ECO:0000256" key="3">
    <source>
        <dbReference type="ARBA" id="ARBA00022801"/>
    </source>
</evidence>
<dbReference type="FunFam" id="3.20.110.10:FF:000015">
    <property type="entry name" value="Alpha-mannosidase"/>
    <property type="match status" value="1"/>
</dbReference>
<evidence type="ECO:0000256" key="1">
    <source>
        <dbReference type="ARBA" id="ARBA00009792"/>
    </source>
</evidence>
<dbReference type="PANTHER" id="PTHR11607:SF70">
    <property type="entry name" value="ALPHA-MANNOSIDASE"/>
    <property type="match status" value="1"/>
</dbReference>
<dbReference type="GO" id="GO:0006491">
    <property type="term" value="P:N-glycan processing"/>
    <property type="evidence" value="ECO:0007669"/>
    <property type="project" value="TreeGrafter"/>
</dbReference>
<feature type="transmembrane region" description="Helical" evidence="9">
    <location>
        <begin position="16"/>
        <end position="37"/>
    </location>
</feature>
<dbReference type="EC" id="3.2.1.-" evidence="8"/>
<name>A0A1S3JVI2_LINAN</name>
<evidence type="ECO:0000256" key="5">
    <source>
        <dbReference type="ARBA" id="ARBA00023295"/>
    </source>
</evidence>
<dbReference type="InterPro" id="IPR013780">
    <property type="entry name" value="Glyco_hydro_b"/>
</dbReference>
<dbReference type="SMART" id="SM00872">
    <property type="entry name" value="Alpha-mann_mid"/>
    <property type="match status" value="1"/>
</dbReference>
<comment type="function">
    <text evidence="6">Catalyzes the first committed step in the biosynthesis of complex N-glycans. It controls conversion of high mannose to complex N-glycans; the final hydrolytic step in the N-glycan maturation pathway.</text>
</comment>
<dbReference type="Gene3D" id="3.20.110.10">
    <property type="entry name" value="Glycoside hydrolase 38, N terminal domain"/>
    <property type="match status" value="1"/>
</dbReference>
<dbReference type="GO" id="GO:0004572">
    <property type="term" value="F:mannosyl-oligosaccharide 1,3-1,6-alpha-mannosidase activity"/>
    <property type="evidence" value="ECO:0007669"/>
    <property type="project" value="UniProtKB-EC"/>
</dbReference>
<keyword evidence="2 8" id="KW-0479">Metal-binding</keyword>
<dbReference type="InterPro" id="IPR050843">
    <property type="entry name" value="Glycosyl_Hydrlase_38"/>
</dbReference>
<dbReference type="PANTHER" id="PTHR11607">
    <property type="entry name" value="ALPHA-MANNOSIDASE"/>
    <property type="match status" value="1"/>
</dbReference>
<keyword evidence="9" id="KW-0812">Transmembrane</keyword>
<dbReference type="OrthoDB" id="10261055at2759"/>
<feature type="domain" description="Glycoside hydrolase family 38 central" evidence="10">
    <location>
        <begin position="466"/>
        <end position="552"/>
    </location>
</feature>
<evidence type="ECO:0000313" key="12">
    <source>
        <dbReference type="RefSeq" id="XP_013414092.1"/>
    </source>
</evidence>
<evidence type="ECO:0000256" key="2">
    <source>
        <dbReference type="ARBA" id="ARBA00022723"/>
    </source>
</evidence>
<keyword evidence="9" id="KW-0472">Membrane</keyword>
<dbReference type="RefSeq" id="XP_013414093.1">
    <property type="nucleotide sequence ID" value="XM_013558639.1"/>
</dbReference>
<evidence type="ECO:0000313" key="14">
    <source>
        <dbReference type="RefSeq" id="XP_013414094.1"/>
    </source>
</evidence>
<dbReference type="InterPro" id="IPR011682">
    <property type="entry name" value="Glyco_hydro_38_C"/>
</dbReference>
<sequence>MTGFHLDQTKMFKMKFFIRIGTGIVFVTLILIFYLYFGREERLQPPEMQKNPDLKPPSKTVTKTRKTALWPHSIRNLHVIKSQEECTFAEKKPARTDFTSIGIYEDIKSFTYVFEDQDVMSKIKEKFPDSYTEPLKVIFIPHSHNDPGWLDTIEGYFSHNTRKILNYMVVKLKEYPEFRFVWSETVFLAMWWSEIGEGMKEDVRDLIKEGRLEILNGGWVVPDEATTTYFAYVDQLIEGHQWLEQNIGVKPNNTWAIDPFGYSATMPYIHKNTGFQNMAIMRINANVKSYLRDKQGLEFQWRQQWDANGEHDIFTHVFPYQLYSIKHSCGPNVYTCLIFDFRNIPGEFSEVKVNPLTDETIEEKAKLAVSQYRMKSQHYRHNVIFVPIGDDFRYNHLVEWDQQYQNYKKLIDFVNSKENWNVKMQFGTLNDYFEALRNSKNSEIQIPETFPSFSGDFYSYTDRNNEYWTGYFTSRPYDKVLSRKLESSLRAAEILNTLAVMYAAQNTVQFDTLNDNLRYLVNARQLLGLFQHHDAITGTERAAVVVDYEFRLSQALSDTEVAMLNSALFLLSQGDVGIHSKLPLSFAEFRDFTSELHLETTIPNPLDKLSILPVSESKSQVVVYNSLPQRRQEVLRLVVNQRHVIVKNSKGVTIPSQINPHWINLSVYSNDRFELVFVVDIQPLGMEIYTVASQEEEGKYLTNAVVKLYNFKERNNWKSNKDGVFDVEYMDRDVSKNITFENDRICANFKAATGMLQGITLNAVATEFVIDVGFLAYTSQGSGAYIFLPAWKNAEPLFKGTVPVRVIRGPIVSEIHVVHDVVIHVVRVYHDQILASRGLEIVNKVDIKRLDDREIIMRFSTEIQNNEKIVYSDLNGFQMIQRKFFQKLPAGANYYPMTSIAYIEDDQYRLSLLSGQSQGVAASQYAGRLEVMLDRKLHYDDARGMGEGLNDNKPTQSRFFLLLETAGDIAKRSQQNSLSYPSLISHSISEVLNNRLYMFVVNNNEAANIAVHQFVPLSKSFPCDVSLVNLRSLVTVERNFNGTAVLLKRKGFECRYPEDGLSCTTSSGQISLKKIFKFWKPVEFREVTLSYMHSKSELSYQQDIHIEPMELKAYFVKHQ</sequence>
<keyword evidence="4 8" id="KW-0862">Zinc</keyword>
<dbReference type="InterPro" id="IPR015341">
    <property type="entry name" value="Glyco_hydro_38_cen"/>
</dbReference>
<dbReference type="Pfam" id="PF01074">
    <property type="entry name" value="Glyco_hydro_38N"/>
    <property type="match status" value="1"/>
</dbReference>
<dbReference type="Proteomes" id="UP000085678">
    <property type="component" value="Unplaced"/>
</dbReference>
<comment type="catalytic activity">
    <reaction evidence="7">
        <text>N(4)-{beta-D-GlcNAc-(1-&gt;2)-alpha-D-Man-(1-&gt;3)-[alpha-D-Man-(1-&gt;3)-[alpha-D-Man-(1-&gt;6)]-alpha-D-Man-(1-&gt;6)]-beta-D-Man-(1-&gt;4)-beta-D-GlcNAc-(1-&gt;4)-beta-D-GlcNAc}-L-asparaginyl-[protein] + 2 H2O = 2 alpha-D-mannopyranose + an N(4)-{beta-D-GlcNAc-(1-&gt;2)-alpha-D-Man-(1-&gt;3)-[alpha-D-Man-(1-&gt;6)]-beta-D-Man-(1-&gt;4)-beta-D-GlcNAc-(1-&gt;4)-beta-D-GlcNAc}-L-asparaginyl-[protein]</text>
        <dbReference type="Rhea" id="RHEA:56052"/>
        <dbReference type="Rhea" id="RHEA-COMP:14368"/>
        <dbReference type="Rhea" id="RHEA-COMP:14369"/>
        <dbReference type="ChEBI" id="CHEBI:15377"/>
        <dbReference type="ChEBI" id="CHEBI:28729"/>
        <dbReference type="ChEBI" id="CHEBI:60615"/>
        <dbReference type="ChEBI" id="CHEBI:60625"/>
        <dbReference type="EC" id="3.2.1.114"/>
    </reaction>
</comment>
<dbReference type="Gene3D" id="1.20.1270.50">
    <property type="entry name" value="Glycoside hydrolase family 38, central domain"/>
    <property type="match status" value="1"/>
</dbReference>
<dbReference type="Pfam" id="PF09261">
    <property type="entry name" value="Alpha-mann_mid"/>
    <property type="match status" value="1"/>
</dbReference>
<dbReference type="SUPFAM" id="SSF88713">
    <property type="entry name" value="Glycoside hydrolase/deacetylase"/>
    <property type="match status" value="1"/>
</dbReference>
<dbReference type="Pfam" id="PF07748">
    <property type="entry name" value="Glyco_hydro_38C"/>
    <property type="match status" value="1"/>
</dbReference>
<accession>A0A1S3JVI2</accession>
<dbReference type="GO" id="GO:0006013">
    <property type="term" value="P:mannose metabolic process"/>
    <property type="evidence" value="ECO:0007669"/>
    <property type="project" value="InterPro"/>
</dbReference>
<comment type="cofactor">
    <cofactor evidence="8">
        <name>Zn(2+)</name>
        <dbReference type="ChEBI" id="CHEBI:29105"/>
    </cofactor>
    <text evidence="8">Binds 1 zinc ion per subunit.</text>
</comment>
<dbReference type="GeneID" id="106176305"/>
<dbReference type="InterPro" id="IPR027291">
    <property type="entry name" value="Glyco_hydro_38_N_sf"/>
</dbReference>
<dbReference type="RefSeq" id="XP_013414094.1">
    <property type="nucleotide sequence ID" value="XM_013558640.1"/>
</dbReference>
<evidence type="ECO:0000259" key="10">
    <source>
        <dbReference type="SMART" id="SM00872"/>
    </source>
</evidence>
<evidence type="ECO:0000256" key="7">
    <source>
        <dbReference type="ARBA" id="ARBA00093232"/>
    </source>
</evidence>
<reference evidence="12 13" key="1">
    <citation type="submission" date="2025-04" db="UniProtKB">
        <authorList>
            <consortium name="RefSeq"/>
        </authorList>
    </citation>
    <scope>IDENTIFICATION</scope>
    <source>
        <tissue evidence="12 13">Gonads</tissue>
    </source>
</reference>
<proteinExistence type="inferred from homology"/>
<evidence type="ECO:0000256" key="8">
    <source>
        <dbReference type="RuleBase" id="RU361199"/>
    </source>
</evidence>
<evidence type="ECO:0000313" key="13">
    <source>
        <dbReference type="RefSeq" id="XP_013414093.1"/>
    </source>
</evidence>
<dbReference type="KEGG" id="lak:106176305"/>
<dbReference type="InterPro" id="IPR037094">
    <property type="entry name" value="Glyco_hydro_38_cen_sf"/>
</dbReference>
<dbReference type="Gene3D" id="2.60.40.1180">
    <property type="entry name" value="Golgi alpha-mannosidase II"/>
    <property type="match status" value="1"/>
</dbReference>
<organism evidence="11 14">
    <name type="scientific">Lingula anatina</name>
    <name type="common">Brachiopod</name>
    <name type="synonym">Lingula unguis</name>
    <dbReference type="NCBI Taxonomy" id="7574"/>
    <lineage>
        <taxon>Eukaryota</taxon>
        <taxon>Metazoa</taxon>
        <taxon>Spiralia</taxon>
        <taxon>Lophotrochozoa</taxon>
        <taxon>Brachiopoda</taxon>
        <taxon>Linguliformea</taxon>
        <taxon>Lingulata</taxon>
        <taxon>Lingulida</taxon>
        <taxon>Linguloidea</taxon>
        <taxon>Lingulidae</taxon>
        <taxon>Lingula</taxon>
    </lineage>
</organism>
<dbReference type="SUPFAM" id="SSF88688">
    <property type="entry name" value="Families 57/38 glycoside transferase middle domain"/>
    <property type="match status" value="1"/>
</dbReference>
<dbReference type="GO" id="GO:0046872">
    <property type="term" value="F:metal ion binding"/>
    <property type="evidence" value="ECO:0007669"/>
    <property type="project" value="UniProtKB-KW"/>
</dbReference>
<dbReference type="Gene3D" id="2.70.98.30">
    <property type="entry name" value="Golgi alpha-mannosidase II, domain 4"/>
    <property type="match status" value="1"/>
</dbReference>
<dbReference type="GO" id="GO:0030246">
    <property type="term" value="F:carbohydrate binding"/>
    <property type="evidence" value="ECO:0007669"/>
    <property type="project" value="InterPro"/>
</dbReference>
<keyword evidence="9" id="KW-1133">Transmembrane helix</keyword>
<dbReference type="SUPFAM" id="SSF74650">
    <property type="entry name" value="Galactose mutarotase-like"/>
    <property type="match status" value="1"/>
</dbReference>
<evidence type="ECO:0000313" key="11">
    <source>
        <dbReference type="Proteomes" id="UP000085678"/>
    </source>
</evidence>
<dbReference type="InterPro" id="IPR011013">
    <property type="entry name" value="Gal_mutarotase_sf_dom"/>
</dbReference>
<dbReference type="GO" id="GO:0000139">
    <property type="term" value="C:Golgi membrane"/>
    <property type="evidence" value="ECO:0007669"/>
    <property type="project" value="TreeGrafter"/>
</dbReference>
<comment type="similarity">
    <text evidence="1 8">Belongs to the glycosyl hydrolase 38 family.</text>
</comment>
<keyword evidence="3 8" id="KW-0378">Hydrolase</keyword>
<dbReference type="AlphaFoldDB" id="A0A1S3JVI2"/>
<dbReference type="RefSeq" id="XP_013414092.1">
    <property type="nucleotide sequence ID" value="XM_013558638.1"/>
</dbReference>